<dbReference type="PROSITE" id="PS00571">
    <property type="entry name" value="AMIDASES"/>
    <property type="match status" value="1"/>
</dbReference>
<feature type="transmembrane region" description="Helical" evidence="2">
    <location>
        <begin position="52"/>
        <end position="76"/>
    </location>
</feature>
<dbReference type="InterPro" id="IPR036928">
    <property type="entry name" value="AS_sf"/>
</dbReference>
<dbReference type="InterPro" id="IPR000120">
    <property type="entry name" value="Amidase"/>
</dbReference>
<dbReference type="OMA" id="PGWHIDG"/>
<dbReference type="Proteomes" id="UP000287033">
    <property type="component" value="Unassembled WGS sequence"/>
</dbReference>
<evidence type="ECO:0000259" key="3">
    <source>
        <dbReference type="Pfam" id="PF01425"/>
    </source>
</evidence>
<evidence type="ECO:0000313" key="5">
    <source>
        <dbReference type="Proteomes" id="UP000287033"/>
    </source>
</evidence>
<feature type="domain" description="Amidase" evidence="3">
    <location>
        <begin position="244"/>
        <end position="641"/>
    </location>
</feature>
<dbReference type="PANTHER" id="PTHR11895:SF67">
    <property type="entry name" value="AMIDASE DOMAIN-CONTAINING PROTEIN"/>
    <property type="match status" value="1"/>
</dbReference>
<dbReference type="Gene3D" id="3.90.1300.10">
    <property type="entry name" value="Amidase signature (AS) domain"/>
    <property type="match status" value="1"/>
</dbReference>
<dbReference type="OrthoDB" id="421993at2759"/>
<keyword evidence="5" id="KW-1185">Reference proteome</keyword>
<sequence length="667" mass="73750">MTPISSRCRSRKSAGAENPGRIDWGDYSVRELRTHRDLAVPALLAHRWRSAFFCLPCAAMELAWLLLLLVVFYVAFLYRFTGAWTKAVVREKGKADCSLQYGLKDMPAIRLSGLSLKVMAHLSNTIFGQLILIPLIMRITNLTLLRHLVIPEDPVFIPIVVPDGNSEPPRDRTSDSILNEVLQLSMTEERLGFNFNTISDFLEGYKSGKITPTQVATNVISALEDADEAVIPLRAIVQYEGHLIMKMAEASTARYQANEPLSPLDGIPVCLKEEIKVVPFHHRVGTLFLGEERETEDATITRKLRESGAIIIGVSNMHELGLGVTGCNVNRFHGVPRNPYNLRCFTGGSSSGSGAAVASGLCPLAIGSDGGGSIRIPAAFCGVVGLKVTFGRISTIGSYPLSYSTVSLGPICTSVKDAAISYAILAGPDPDYPYGLQQPPVNFHNIGSPDLKNIKIGIDWKFFKDCDTEVLDVCQEAVQYLKKGFGATLVDVHIPELEEIRVSHTVCILSEIQQALHLDFNTQYNKMNLDTRATLALASNFSVLDYIQANRQRSRTMQFLKEIFNDVQCIITPAIACTALHSEPSDFVTGCSDFQSMFRTVRYMQLANLTGIPSLVVPVGYSSSRLPISLQIMGKWWDEAILFRVGMKVEQFRTETKKPQIYYDLLQ</sequence>
<dbReference type="STRING" id="137246.A0A401S251"/>
<comment type="similarity">
    <text evidence="1">Belongs to the amidase family.</text>
</comment>
<reference evidence="4 5" key="1">
    <citation type="journal article" date="2018" name="Nat. Ecol. Evol.">
        <title>Shark genomes provide insights into elasmobranch evolution and the origin of vertebrates.</title>
        <authorList>
            <person name="Hara Y"/>
            <person name="Yamaguchi K"/>
            <person name="Onimaru K"/>
            <person name="Kadota M"/>
            <person name="Koyanagi M"/>
            <person name="Keeley SD"/>
            <person name="Tatsumi K"/>
            <person name="Tanaka K"/>
            <person name="Motone F"/>
            <person name="Kageyama Y"/>
            <person name="Nozu R"/>
            <person name="Adachi N"/>
            <person name="Nishimura O"/>
            <person name="Nakagawa R"/>
            <person name="Tanegashima C"/>
            <person name="Kiyatake I"/>
            <person name="Matsumoto R"/>
            <person name="Murakumo K"/>
            <person name="Nishida K"/>
            <person name="Terakita A"/>
            <person name="Kuratani S"/>
            <person name="Sato K"/>
            <person name="Hyodo S Kuraku.S."/>
        </authorList>
    </citation>
    <scope>NUCLEOTIDE SEQUENCE [LARGE SCALE GENOMIC DNA]</scope>
</reference>
<keyword evidence="2" id="KW-1133">Transmembrane helix</keyword>
<evidence type="ECO:0000256" key="1">
    <source>
        <dbReference type="ARBA" id="ARBA00009199"/>
    </source>
</evidence>
<comment type="caution">
    <text evidence="4">The sequence shown here is derived from an EMBL/GenBank/DDBJ whole genome shotgun (WGS) entry which is preliminary data.</text>
</comment>
<organism evidence="4 5">
    <name type="scientific">Chiloscyllium punctatum</name>
    <name type="common">Brownbanded bambooshark</name>
    <name type="synonym">Hemiscyllium punctatum</name>
    <dbReference type="NCBI Taxonomy" id="137246"/>
    <lineage>
        <taxon>Eukaryota</taxon>
        <taxon>Metazoa</taxon>
        <taxon>Chordata</taxon>
        <taxon>Craniata</taxon>
        <taxon>Vertebrata</taxon>
        <taxon>Chondrichthyes</taxon>
        <taxon>Elasmobranchii</taxon>
        <taxon>Galeomorphii</taxon>
        <taxon>Galeoidea</taxon>
        <taxon>Orectolobiformes</taxon>
        <taxon>Hemiscylliidae</taxon>
        <taxon>Chiloscyllium</taxon>
    </lineage>
</organism>
<dbReference type="InterPro" id="IPR020556">
    <property type="entry name" value="Amidase_CS"/>
</dbReference>
<proteinExistence type="inferred from homology"/>
<dbReference type="Pfam" id="PF01425">
    <property type="entry name" value="Amidase"/>
    <property type="match status" value="1"/>
</dbReference>
<dbReference type="AlphaFoldDB" id="A0A401S251"/>
<accession>A0A401S251</accession>
<dbReference type="EMBL" id="BEZZ01000056">
    <property type="protein sequence ID" value="GCC24440.1"/>
    <property type="molecule type" value="Genomic_DNA"/>
</dbReference>
<dbReference type="PANTHER" id="PTHR11895">
    <property type="entry name" value="TRANSAMIDASE"/>
    <property type="match status" value="1"/>
</dbReference>
<dbReference type="GO" id="GO:0003824">
    <property type="term" value="F:catalytic activity"/>
    <property type="evidence" value="ECO:0007669"/>
    <property type="project" value="InterPro"/>
</dbReference>
<keyword evidence="2" id="KW-0812">Transmembrane</keyword>
<evidence type="ECO:0000313" key="4">
    <source>
        <dbReference type="EMBL" id="GCC24440.1"/>
    </source>
</evidence>
<evidence type="ECO:0000256" key="2">
    <source>
        <dbReference type="SAM" id="Phobius"/>
    </source>
</evidence>
<dbReference type="SUPFAM" id="SSF75304">
    <property type="entry name" value="Amidase signature (AS) enzymes"/>
    <property type="match status" value="1"/>
</dbReference>
<keyword evidence="2" id="KW-0472">Membrane</keyword>
<name>A0A401S251_CHIPU</name>
<dbReference type="InterPro" id="IPR023631">
    <property type="entry name" value="Amidase_dom"/>
</dbReference>
<protein>
    <recommendedName>
        <fullName evidence="3">Amidase domain-containing protein</fullName>
    </recommendedName>
</protein>
<gene>
    <name evidence="4" type="ORF">chiPu_0002841</name>
</gene>